<name>A0A376BVP8_9NEIS</name>
<evidence type="ECO:0008006" key="3">
    <source>
        <dbReference type="Google" id="ProtNLM"/>
    </source>
</evidence>
<dbReference type="Proteomes" id="UP000254209">
    <property type="component" value="Unassembled WGS sequence"/>
</dbReference>
<dbReference type="GO" id="GO:0003677">
    <property type="term" value="F:DNA binding"/>
    <property type="evidence" value="ECO:0007669"/>
    <property type="project" value="InterPro"/>
</dbReference>
<dbReference type="AlphaFoldDB" id="A0A376BVP8"/>
<keyword evidence="2" id="KW-1185">Reference proteome</keyword>
<dbReference type="SUPFAM" id="SSF47413">
    <property type="entry name" value="lambda repressor-like DNA-binding domains"/>
    <property type="match status" value="1"/>
</dbReference>
<evidence type="ECO:0000313" key="2">
    <source>
        <dbReference type="Proteomes" id="UP000254209"/>
    </source>
</evidence>
<dbReference type="InterPro" id="IPR010982">
    <property type="entry name" value="Lambda_DNA-bd_dom_sf"/>
</dbReference>
<sequence length="77" mass="8402">MLKEDIAFIDDLGGTVSVAKACEITKGAVSQWRKNGIPKAQLKFLSLKFPIQYQQIYGDIELAEKSATESSGSPKPD</sequence>
<dbReference type="OrthoDB" id="8613254at2"/>
<gene>
    <name evidence="1" type="ORF">NCTC10283_02632</name>
</gene>
<protein>
    <recommendedName>
        <fullName evidence="3">DNA-binding transcriptional regulator DicC</fullName>
    </recommendedName>
</protein>
<dbReference type="EMBL" id="UFSO01000003">
    <property type="protein sequence ID" value="SSY81067.1"/>
    <property type="molecule type" value="Genomic_DNA"/>
</dbReference>
<dbReference type="Gene3D" id="1.10.260.40">
    <property type="entry name" value="lambda repressor-like DNA-binding domains"/>
    <property type="match status" value="1"/>
</dbReference>
<dbReference type="STRING" id="1120980.GCA_000745955_02376"/>
<proteinExistence type="predicted"/>
<evidence type="ECO:0000313" key="1">
    <source>
        <dbReference type="EMBL" id="SSY81067.1"/>
    </source>
</evidence>
<organism evidence="1 2">
    <name type="scientific">Alysiella crassa</name>
    <dbReference type="NCBI Taxonomy" id="153491"/>
    <lineage>
        <taxon>Bacteria</taxon>
        <taxon>Pseudomonadati</taxon>
        <taxon>Pseudomonadota</taxon>
        <taxon>Betaproteobacteria</taxon>
        <taxon>Neisseriales</taxon>
        <taxon>Neisseriaceae</taxon>
        <taxon>Alysiella</taxon>
    </lineage>
</organism>
<accession>A0A376BVP8</accession>
<reference evidence="1 2" key="1">
    <citation type="submission" date="2018-06" db="EMBL/GenBank/DDBJ databases">
        <authorList>
            <consortium name="Pathogen Informatics"/>
            <person name="Doyle S."/>
        </authorList>
    </citation>
    <scope>NUCLEOTIDE SEQUENCE [LARGE SCALE GENOMIC DNA]</scope>
    <source>
        <strain evidence="1 2">NCTC10283</strain>
    </source>
</reference>
<dbReference type="RefSeq" id="WP_034295302.1">
    <property type="nucleotide sequence ID" value="NZ_CP091519.2"/>
</dbReference>